<evidence type="ECO:0000256" key="3">
    <source>
        <dbReference type="ARBA" id="ARBA00023125"/>
    </source>
</evidence>
<evidence type="ECO:0000256" key="1">
    <source>
        <dbReference type="ARBA" id="ARBA00022829"/>
    </source>
</evidence>
<dbReference type="InterPro" id="IPR004107">
    <property type="entry name" value="Integrase_SAM-like_N"/>
</dbReference>
<keyword evidence="1" id="KW-0159">Chromosome partition</keyword>
<evidence type="ECO:0000313" key="8">
    <source>
        <dbReference type="EMBL" id="APZ43739.1"/>
    </source>
</evidence>
<dbReference type="InterPro" id="IPR013762">
    <property type="entry name" value="Integrase-like_cat_sf"/>
</dbReference>
<accession>A0A1P8UIS1</accession>
<dbReference type="AlphaFoldDB" id="A0A1P8UIS1"/>
<organism evidence="8 9">
    <name type="scientific">Acidihalobacter ferrooxydans</name>
    <dbReference type="NCBI Taxonomy" id="1765967"/>
    <lineage>
        <taxon>Bacteria</taxon>
        <taxon>Pseudomonadati</taxon>
        <taxon>Pseudomonadota</taxon>
        <taxon>Gammaproteobacteria</taxon>
        <taxon>Chromatiales</taxon>
        <taxon>Ectothiorhodospiraceae</taxon>
        <taxon>Acidihalobacter</taxon>
    </lineage>
</organism>
<dbReference type="Pfam" id="PF00589">
    <property type="entry name" value="Phage_integrase"/>
    <property type="match status" value="1"/>
</dbReference>
<keyword evidence="3 5" id="KW-0238">DNA-binding</keyword>
<dbReference type="GO" id="GO:0006310">
    <property type="term" value="P:DNA recombination"/>
    <property type="evidence" value="ECO:0007669"/>
    <property type="project" value="UniProtKB-KW"/>
</dbReference>
<dbReference type="Gene3D" id="1.10.443.10">
    <property type="entry name" value="Intergrase catalytic core"/>
    <property type="match status" value="1"/>
</dbReference>
<dbReference type="EMBL" id="CP019434">
    <property type="protein sequence ID" value="APZ43739.1"/>
    <property type="molecule type" value="Genomic_DNA"/>
</dbReference>
<dbReference type="InterPro" id="IPR010998">
    <property type="entry name" value="Integrase_recombinase_N"/>
</dbReference>
<protein>
    <submittedName>
        <fullName evidence="8">Recombinase</fullName>
    </submittedName>
</protein>
<dbReference type="PANTHER" id="PTHR30349:SF81">
    <property type="entry name" value="TYROSINE RECOMBINASE XERC"/>
    <property type="match status" value="1"/>
</dbReference>
<dbReference type="InterPro" id="IPR011010">
    <property type="entry name" value="DNA_brk_join_enz"/>
</dbReference>
<name>A0A1P8UIS1_9GAMM</name>
<dbReference type="GO" id="GO:0007059">
    <property type="term" value="P:chromosome segregation"/>
    <property type="evidence" value="ECO:0007669"/>
    <property type="project" value="UniProtKB-KW"/>
</dbReference>
<evidence type="ECO:0000313" key="9">
    <source>
        <dbReference type="Proteomes" id="UP000243807"/>
    </source>
</evidence>
<reference evidence="8 9" key="1">
    <citation type="submission" date="2017-01" db="EMBL/GenBank/DDBJ databases">
        <title>Draft sequence of Acidihalobacter ferrooxidans strain DSM 14175 (strain V8).</title>
        <authorList>
            <person name="Khaleque H.N."/>
            <person name="Ramsay J.P."/>
            <person name="Murphy R.J.T."/>
            <person name="Kaksonen A.H."/>
            <person name="Boxall N.J."/>
            <person name="Watkin E.L.J."/>
        </authorList>
    </citation>
    <scope>NUCLEOTIDE SEQUENCE [LARGE SCALE GENOMIC DNA]</scope>
    <source>
        <strain evidence="8 9">V8</strain>
    </source>
</reference>
<dbReference type="RefSeq" id="WP_076837371.1">
    <property type="nucleotide sequence ID" value="NZ_CP019434.1"/>
</dbReference>
<dbReference type="InterPro" id="IPR044068">
    <property type="entry name" value="CB"/>
</dbReference>
<keyword evidence="9" id="KW-1185">Reference proteome</keyword>
<dbReference type="Pfam" id="PF02899">
    <property type="entry name" value="Phage_int_SAM_1"/>
    <property type="match status" value="1"/>
</dbReference>
<keyword evidence="2" id="KW-0229">DNA integration</keyword>
<dbReference type="PROSITE" id="PS51900">
    <property type="entry name" value="CB"/>
    <property type="match status" value="1"/>
</dbReference>
<dbReference type="Gene3D" id="1.10.150.130">
    <property type="match status" value="1"/>
</dbReference>
<dbReference type="InterPro" id="IPR050090">
    <property type="entry name" value="Tyrosine_recombinase_XerCD"/>
</dbReference>
<feature type="domain" description="Tyr recombinase" evidence="6">
    <location>
        <begin position="121"/>
        <end position="304"/>
    </location>
</feature>
<dbReference type="KEGG" id="afy:BW247_12110"/>
<evidence type="ECO:0000259" key="6">
    <source>
        <dbReference type="PROSITE" id="PS51898"/>
    </source>
</evidence>
<dbReference type="STRING" id="1765967.BW247_12110"/>
<dbReference type="GO" id="GO:0003677">
    <property type="term" value="F:DNA binding"/>
    <property type="evidence" value="ECO:0007669"/>
    <property type="project" value="UniProtKB-UniRule"/>
</dbReference>
<dbReference type="Proteomes" id="UP000243807">
    <property type="component" value="Chromosome"/>
</dbReference>
<dbReference type="GO" id="GO:0015074">
    <property type="term" value="P:DNA integration"/>
    <property type="evidence" value="ECO:0007669"/>
    <property type="project" value="UniProtKB-KW"/>
</dbReference>
<evidence type="ECO:0000256" key="2">
    <source>
        <dbReference type="ARBA" id="ARBA00022908"/>
    </source>
</evidence>
<dbReference type="OrthoDB" id="9801717at2"/>
<proteinExistence type="predicted"/>
<evidence type="ECO:0000256" key="4">
    <source>
        <dbReference type="ARBA" id="ARBA00023172"/>
    </source>
</evidence>
<gene>
    <name evidence="8" type="ORF">BW247_12110</name>
</gene>
<evidence type="ECO:0000259" key="7">
    <source>
        <dbReference type="PROSITE" id="PS51900"/>
    </source>
</evidence>
<sequence>MTNSALGLLVQSFFTDYLPVQKGLRLSSIRSYRDTVRLLLCFVAEQRHRQIAKLSLDDLTFEQVLAFLKHLEQVRGNAVRTRNQRRAALNTFFAYLASRVPEMLATCQQVAVIPVKRTTLPNAHYLEREEVTALVRSLPRKGRFALRDRALLLFLYNTGARAQEVADLLIEHLELEPPAKVHLHGKGDKWRICPLWDETVRQLRRLFTDSGATMKGPVFCSRRGQPLTRFGIYKIVRRHAAAWDISGPDPRRVTPHLFRHTAAVHLLEAGVEVNVIRAWLGHVSLDTTNRYAELTLGAKAEALQACEVGSEVSGVSPARTAWKDDKVLLDWLNAL</sequence>
<feature type="domain" description="Core-binding (CB)" evidence="7">
    <location>
        <begin position="4"/>
        <end position="97"/>
    </location>
</feature>
<dbReference type="PROSITE" id="PS51898">
    <property type="entry name" value="TYR_RECOMBINASE"/>
    <property type="match status" value="1"/>
</dbReference>
<keyword evidence="4" id="KW-0233">DNA recombination</keyword>
<dbReference type="PANTHER" id="PTHR30349">
    <property type="entry name" value="PHAGE INTEGRASE-RELATED"/>
    <property type="match status" value="1"/>
</dbReference>
<dbReference type="SUPFAM" id="SSF56349">
    <property type="entry name" value="DNA breaking-rejoining enzymes"/>
    <property type="match status" value="1"/>
</dbReference>
<evidence type="ECO:0000256" key="5">
    <source>
        <dbReference type="PROSITE-ProRule" id="PRU01248"/>
    </source>
</evidence>
<dbReference type="InterPro" id="IPR002104">
    <property type="entry name" value="Integrase_catalytic"/>
</dbReference>